<evidence type="ECO:0000259" key="6">
    <source>
        <dbReference type="Pfam" id="PF01266"/>
    </source>
</evidence>
<dbReference type="PANTHER" id="PTHR10961:SF26">
    <property type="entry name" value="L-SACCHAROPINE OXIDASE"/>
    <property type="match status" value="1"/>
</dbReference>
<keyword evidence="5" id="KW-0560">Oxidoreductase</keyword>
<dbReference type="Pfam" id="PF01266">
    <property type="entry name" value="DAO"/>
    <property type="match status" value="1"/>
</dbReference>
<dbReference type="InterPro" id="IPR006076">
    <property type="entry name" value="FAD-dep_OxRdtase"/>
</dbReference>
<sequence length="437" mass="49253">MDQESVLIVGCGVFGLSTALELARKGKHVCVIDKYEPPSPWSAANDFNKIIRCEYNNKTYAKLAVEALHLWRSDPLYKKSFKECGRLLVTPMNHKQRETFESEGIKNIQDLGEGLNYQYLTGSEEVASRFSCFAENNIPNEQQVKFNPEGGLGVSNKTLNDVYNLLKSLPNVRFYFGDNGTAVNIQRKNNGEAIITATSGLLHTASIVIIAAGANTGSILNLENQQSATGLFVTHIQLNKSEYMKYAGMPVVYDSEIAYFFPPDSKTKIMKLCVTGSGIKRVVGDPHNANSQISLPRYHNENPKDTIPLDLIPIIKKALIKYVPELQNHKLFGSKICWVADRENSNFLIDKVPNYSNLYVATGDSGHGFKFFPNIGKYIVEMIDGNLDSNLKALWRWESRIHMELVDPAKSAWRTVKRRTRDLSELHFVKEFEKSKF</sequence>
<dbReference type="InterPro" id="IPR036188">
    <property type="entry name" value="FAD/NAD-bd_sf"/>
</dbReference>
<dbReference type="PANTHER" id="PTHR10961">
    <property type="entry name" value="PEROXISOMAL SARCOSINE OXIDASE"/>
    <property type="match status" value="1"/>
</dbReference>
<organism evidence="7 8">
    <name type="scientific">Pichia inconspicua</name>
    <dbReference type="NCBI Taxonomy" id="52247"/>
    <lineage>
        <taxon>Eukaryota</taxon>
        <taxon>Fungi</taxon>
        <taxon>Dikarya</taxon>
        <taxon>Ascomycota</taxon>
        <taxon>Saccharomycotina</taxon>
        <taxon>Pichiomycetes</taxon>
        <taxon>Pichiales</taxon>
        <taxon>Pichiaceae</taxon>
        <taxon>Pichia</taxon>
    </lineage>
</organism>
<keyword evidence="8" id="KW-1185">Reference proteome</keyword>
<dbReference type="SUPFAM" id="SSF51905">
    <property type="entry name" value="FAD/NAD(P)-binding domain"/>
    <property type="match status" value="1"/>
</dbReference>
<keyword evidence="4" id="KW-0274">FAD</keyword>
<dbReference type="EMBL" id="SELW01000519">
    <property type="protein sequence ID" value="TID23853.1"/>
    <property type="molecule type" value="Genomic_DNA"/>
</dbReference>
<evidence type="ECO:0000256" key="4">
    <source>
        <dbReference type="ARBA" id="ARBA00022827"/>
    </source>
</evidence>
<evidence type="ECO:0000256" key="1">
    <source>
        <dbReference type="ARBA" id="ARBA00001974"/>
    </source>
</evidence>
<dbReference type="GO" id="GO:0051698">
    <property type="term" value="F:saccharopine oxidase activity"/>
    <property type="evidence" value="ECO:0007669"/>
    <property type="project" value="TreeGrafter"/>
</dbReference>
<gene>
    <name evidence="7" type="ORF">CANINC_003145</name>
</gene>
<comment type="similarity">
    <text evidence="2">Belongs to the MSOX/MTOX family.</text>
</comment>
<proteinExistence type="inferred from homology"/>
<keyword evidence="3" id="KW-0285">Flavoprotein</keyword>
<dbReference type="Proteomes" id="UP000307173">
    <property type="component" value="Unassembled WGS sequence"/>
</dbReference>
<name>A0A4T0WZG0_9ASCO</name>
<protein>
    <recommendedName>
        <fullName evidence="6">FAD dependent oxidoreductase domain-containing protein</fullName>
    </recommendedName>
</protein>
<evidence type="ECO:0000256" key="2">
    <source>
        <dbReference type="ARBA" id="ARBA00010989"/>
    </source>
</evidence>
<reference evidence="7 8" key="1">
    <citation type="journal article" date="2019" name="Front. Genet.">
        <title>Whole-Genome Sequencing of the Opportunistic Yeast Pathogen Candida inconspicua Uncovers Its Hybrid Origin.</title>
        <authorList>
            <person name="Mixao V."/>
            <person name="Hansen A.P."/>
            <person name="Saus E."/>
            <person name="Boekhout T."/>
            <person name="Lass-Florl C."/>
            <person name="Gabaldon T."/>
        </authorList>
    </citation>
    <scope>NUCLEOTIDE SEQUENCE [LARGE SCALE GENOMIC DNA]</scope>
    <source>
        <strain evidence="7 8">CBS 180</strain>
    </source>
</reference>
<dbReference type="OrthoDB" id="2219495at2759"/>
<evidence type="ECO:0000256" key="3">
    <source>
        <dbReference type="ARBA" id="ARBA00022630"/>
    </source>
</evidence>
<evidence type="ECO:0000256" key="5">
    <source>
        <dbReference type="ARBA" id="ARBA00023002"/>
    </source>
</evidence>
<evidence type="ECO:0000313" key="8">
    <source>
        <dbReference type="Proteomes" id="UP000307173"/>
    </source>
</evidence>
<dbReference type="AlphaFoldDB" id="A0A4T0WZG0"/>
<dbReference type="STRING" id="52247.A0A4T0WZG0"/>
<comment type="caution">
    <text evidence="7">The sequence shown here is derived from an EMBL/GenBank/DDBJ whole genome shotgun (WGS) entry which is preliminary data.</text>
</comment>
<dbReference type="Gene3D" id="3.30.9.10">
    <property type="entry name" value="D-Amino Acid Oxidase, subunit A, domain 2"/>
    <property type="match status" value="1"/>
</dbReference>
<accession>A0A4T0WZG0</accession>
<dbReference type="GO" id="GO:0050660">
    <property type="term" value="F:flavin adenine dinucleotide binding"/>
    <property type="evidence" value="ECO:0007669"/>
    <property type="project" value="InterPro"/>
</dbReference>
<feature type="domain" description="FAD dependent oxidoreductase" evidence="6">
    <location>
        <begin position="6"/>
        <end position="382"/>
    </location>
</feature>
<evidence type="ECO:0000313" key="7">
    <source>
        <dbReference type="EMBL" id="TID23853.1"/>
    </source>
</evidence>
<dbReference type="InterPro" id="IPR045170">
    <property type="entry name" value="MTOX"/>
</dbReference>
<dbReference type="GO" id="GO:0008115">
    <property type="term" value="F:sarcosine oxidase activity"/>
    <property type="evidence" value="ECO:0007669"/>
    <property type="project" value="TreeGrafter"/>
</dbReference>
<dbReference type="Gene3D" id="3.50.50.60">
    <property type="entry name" value="FAD/NAD(P)-binding domain"/>
    <property type="match status" value="1"/>
</dbReference>
<comment type="cofactor">
    <cofactor evidence="1">
        <name>FAD</name>
        <dbReference type="ChEBI" id="CHEBI:57692"/>
    </cofactor>
</comment>